<dbReference type="InterPro" id="IPR017205">
    <property type="entry name" value="Sig_transdc_His_kinase_ChrS"/>
</dbReference>
<reference evidence="20 21" key="1">
    <citation type="submission" date="2016-01" db="EMBL/GenBank/DDBJ databases">
        <title>Whole genome sequence and analysis of Micromonospora rosaria DSM 803, which can produce antibacterial substance rosamicin.</title>
        <authorList>
            <person name="Yang H."/>
            <person name="He X."/>
            <person name="Zhu D."/>
        </authorList>
    </citation>
    <scope>NUCLEOTIDE SEQUENCE [LARGE SCALE GENOMIC DNA]</scope>
    <source>
        <strain evidence="20 21">DSM 803</strain>
    </source>
</reference>
<dbReference type="GO" id="GO:0016020">
    <property type="term" value="C:membrane"/>
    <property type="evidence" value="ECO:0007669"/>
    <property type="project" value="InterPro"/>
</dbReference>
<dbReference type="PANTHER" id="PTHR24421">
    <property type="entry name" value="NITRATE/NITRITE SENSOR PROTEIN NARX-RELATED"/>
    <property type="match status" value="1"/>
</dbReference>
<dbReference type="InterPro" id="IPR050482">
    <property type="entry name" value="Sensor_HK_TwoCompSys"/>
</dbReference>
<organism evidence="20 21">
    <name type="scientific">Micromonospora rosaria</name>
    <dbReference type="NCBI Taxonomy" id="47874"/>
    <lineage>
        <taxon>Bacteria</taxon>
        <taxon>Bacillati</taxon>
        <taxon>Actinomycetota</taxon>
        <taxon>Actinomycetes</taxon>
        <taxon>Micromonosporales</taxon>
        <taxon>Micromonosporaceae</taxon>
        <taxon>Micromonospora</taxon>
    </lineage>
</organism>
<dbReference type="EC" id="2.7.13.3" evidence="4"/>
<protein>
    <recommendedName>
        <fullName evidence="5">Oxygen sensor histidine kinase NreB</fullName>
        <ecNumber evidence="4">2.7.13.3</ecNumber>
    </recommendedName>
    <alternativeName>
        <fullName evidence="15">Nitrogen regulation protein B</fullName>
    </alternativeName>
</protein>
<evidence type="ECO:0000256" key="17">
    <source>
        <dbReference type="SAM" id="MobiDB-lite"/>
    </source>
</evidence>
<dbReference type="InterPro" id="IPR036890">
    <property type="entry name" value="HATPase_C_sf"/>
</dbReference>
<dbReference type="InterPro" id="IPR011712">
    <property type="entry name" value="Sig_transdc_His_kin_sub3_dim/P"/>
</dbReference>
<evidence type="ECO:0000256" key="8">
    <source>
        <dbReference type="ARBA" id="ARBA00022679"/>
    </source>
</evidence>
<keyword evidence="12" id="KW-0902">Two-component regulatory system</keyword>
<evidence type="ECO:0000313" key="20">
    <source>
        <dbReference type="EMBL" id="KXK60587.1"/>
    </source>
</evidence>
<dbReference type="RefSeq" id="WP_067367556.1">
    <property type="nucleotide sequence ID" value="NZ_JBIUBN010000001.1"/>
</dbReference>
<dbReference type="GO" id="GO:0005737">
    <property type="term" value="C:cytoplasm"/>
    <property type="evidence" value="ECO:0007669"/>
    <property type="project" value="UniProtKB-SubCell"/>
</dbReference>
<dbReference type="Proteomes" id="UP000070620">
    <property type="component" value="Unassembled WGS sequence"/>
</dbReference>
<evidence type="ECO:0000259" key="19">
    <source>
        <dbReference type="PROSITE" id="PS50109"/>
    </source>
</evidence>
<comment type="subcellular location">
    <subcellularLocation>
        <location evidence="3">Cytoplasm</location>
    </subcellularLocation>
</comment>
<evidence type="ECO:0000256" key="5">
    <source>
        <dbReference type="ARBA" id="ARBA00017322"/>
    </source>
</evidence>
<dbReference type="GO" id="GO:0000155">
    <property type="term" value="F:phosphorelay sensor kinase activity"/>
    <property type="evidence" value="ECO:0007669"/>
    <property type="project" value="InterPro"/>
</dbReference>
<keyword evidence="11" id="KW-0408">Iron</keyword>
<dbReference type="AlphaFoldDB" id="A0A136PQG0"/>
<comment type="cofactor">
    <cofactor evidence="2">
        <name>[4Fe-4S] cluster</name>
        <dbReference type="ChEBI" id="CHEBI:49883"/>
    </cofactor>
</comment>
<evidence type="ECO:0000256" key="1">
    <source>
        <dbReference type="ARBA" id="ARBA00000085"/>
    </source>
</evidence>
<evidence type="ECO:0000256" key="12">
    <source>
        <dbReference type="ARBA" id="ARBA00023012"/>
    </source>
</evidence>
<comment type="catalytic activity">
    <reaction evidence="1">
        <text>ATP + protein L-histidine = ADP + protein N-phospho-L-histidine.</text>
        <dbReference type="EC" id="2.7.13.3"/>
    </reaction>
</comment>
<feature type="transmembrane region" description="Helical" evidence="18">
    <location>
        <begin position="146"/>
        <end position="168"/>
    </location>
</feature>
<dbReference type="InterPro" id="IPR005467">
    <property type="entry name" value="His_kinase_dom"/>
</dbReference>
<dbReference type="SUPFAM" id="SSF55874">
    <property type="entry name" value="ATPase domain of HSP90 chaperone/DNA topoisomerase II/histidine kinase"/>
    <property type="match status" value="1"/>
</dbReference>
<name>A0A136PQG0_9ACTN</name>
<evidence type="ECO:0000256" key="2">
    <source>
        <dbReference type="ARBA" id="ARBA00001966"/>
    </source>
</evidence>
<keyword evidence="18" id="KW-0472">Membrane</keyword>
<evidence type="ECO:0000256" key="6">
    <source>
        <dbReference type="ARBA" id="ARBA00022485"/>
    </source>
</evidence>
<dbReference type="PANTHER" id="PTHR24421:SF62">
    <property type="entry name" value="SENSORY TRANSDUCTION HISTIDINE KINASE"/>
    <property type="match status" value="1"/>
</dbReference>
<comment type="function">
    <text evidence="14">Member of the two-component regulatory system NreB/NreC involved in the control of dissimilatory nitrate/nitrite reduction in response to oxygen. NreB functions as a direct oxygen sensor histidine kinase which is autophosphorylated, in the absence of oxygen, probably at the conserved histidine residue, and transfers its phosphate group probably to a conserved aspartate residue of NreC. NreB/NreC activates the expression of the nitrate (narGHJI) and nitrite (nir) reductase operons, as well as the putative nitrate transporter gene narT.</text>
</comment>
<evidence type="ECO:0000256" key="4">
    <source>
        <dbReference type="ARBA" id="ARBA00012438"/>
    </source>
</evidence>
<feature type="domain" description="Histidine kinase" evidence="19">
    <location>
        <begin position="326"/>
        <end position="418"/>
    </location>
</feature>
<evidence type="ECO:0000256" key="18">
    <source>
        <dbReference type="SAM" id="Phobius"/>
    </source>
</evidence>
<keyword evidence="13" id="KW-0411">Iron-sulfur</keyword>
<keyword evidence="18" id="KW-1133">Transmembrane helix</keyword>
<feature type="transmembrane region" description="Helical" evidence="18">
    <location>
        <begin position="48"/>
        <end position="68"/>
    </location>
</feature>
<feature type="region of interest" description="Disordered" evidence="17">
    <location>
        <begin position="400"/>
        <end position="422"/>
    </location>
</feature>
<evidence type="ECO:0000256" key="14">
    <source>
        <dbReference type="ARBA" id="ARBA00024827"/>
    </source>
</evidence>
<keyword evidence="16" id="KW-0175">Coiled coil</keyword>
<dbReference type="PIRSF" id="PIRSF037434">
    <property type="entry name" value="STHK_ChrS"/>
    <property type="match status" value="1"/>
</dbReference>
<feature type="transmembrane region" description="Helical" evidence="18">
    <location>
        <begin position="21"/>
        <end position="42"/>
    </location>
</feature>
<keyword evidence="6" id="KW-0004">4Fe-4S</keyword>
<dbReference type="GO" id="GO:0046872">
    <property type="term" value="F:metal ion binding"/>
    <property type="evidence" value="ECO:0007669"/>
    <property type="project" value="UniProtKB-KW"/>
</dbReference>
<evidence type="ECO:0000256" key="15">
    <source>
        <dbReference type="ARBA" id="ARBA00030800"/>
    </source>
</evidence>
<evidence type="ECO:0000256" key="9">
    <source>
        <dbReference type="ARBA" id="ARBA00022723"/>
    </source>
</evidence>
<proteinExistence type="predicted"/>
<dbReference type="Gene3D" id="3.30.565.10">
    <property type="entry name" value="Histidine kinase-like ATPase, C-terminal domain"/>
    <property type="match status" value="1"/>
</dbReference>
<dbReference type="CDD" id="cd16917">
    <property type="entry name" value="HATPase_UhpB-NarQ-NarX-like"/>
    <property type="match status" value="1"/>
</dbReference>
<keyword evidence="18" id="KW-0812">Transmembrane</keyword>
<evidence type="ECO:0000256" key="7">
    <source>
        <dbReference type="ARBA" id="ARBA00022490"/>
    </source>
</evidence>
<evidence type="ECO:0000256" key="3">
    <source>
        <dbReference type="ARBA" id="ARBA00004496"/>
    </source>
</evidence>
<keyword evidence="8" id="KW-0808">Transferase</keyword>
<accession>A0A136PQG0</accession>
<dbReference type="InterPro" id="IPR004358">
    <property type="entry name" value="Sig_transdc_His_kin-like_C"/>
</dbReference>
<dbReference type="GO" id="GO:0051539">
    <property type="term" value="F:4 iron, 4 sulfur cluster binding"/>
    <property type="evidence" value="ECO:0007669"/>
    <property type="project" value="UniProtKB-KW"/>
</dbReference>
<feature type="transmembrane region" description="Helical" evidence="18">
    <location>
        <begin position="80"/>
        <end position="102"/>
    </location>
</feature>
<dbReference type="Pfam" id="PF07730">
    <property type="entry name" value="HisKA_3"/>
    <property type="match status" value="1"/>
</dbReference>
<gene>
    <name evidence="20" type="ORF">AWW66_17975</name>
</gene>
<keyword evidence="7" id="KW-0963">Cytoplasm</keyword>
<dbReference type="EMBL" id="LRQV01000065">
    <property type="protein sequence ID" value="KXK60587.1"/>
    <property type="molecule type" value="Genomic_DNA"/>
</dbReference>
<dbReference type="Gene3D" id="1.20.5.1930">
    <property type="match status" value="1"/>
</dbReference>
<evidence type="ECO:0000256" key="10">
    <source>
        <dbReference type="ARBA" id="ARBA00022777"/>
    </source>
</evidence>
<comment type="caution">
    <text evidence="20">The sequence shown here is derived from an EMBL/GenBank/DDBJ whole genome shotgun (WGS) entry which is preliminary data.</text>
</comment>
<feature type="coiled-coil region" evidence="16">
    <location>
        <begin position="170"/>
        <end position="204"/>
    </location>
</feature>
<dbReference type="PRINTS" id="PR00344">
    <property type="entry name" value="BCTRLSENSOR"/>
</dbReference>
<evidence type="ECO:0000256" key="16">
    <source>
        <dbReference type="SAM" id="Coils"/>
    </source>
</evidence>
<keyword evidence="10 20" id="KW-0418">Kinase</keyword>
<dbReference type="PROSITE" id="PS50109">
    <property type="entry name" value="HIS_KIN"/>
    <property type="match status" value="1"/>
</dbReference>
<keyword evidence="9" id="KW-0479">Metal-binding</keyword>
<dbReference type="GO" id="GO:0046983">
    <property type="term" value="F:protein dimerization activity"/>
    <property type="evidence" value="ECO:0007669"/>
    <property type="project" value="InterPro"/>
</dbReference>
<evidence type="ECO:0000256" key="13">
    <source>
        <dbReference type="ARBA" id="ARBA00023014"/>
    </source>
</evidence>
<evidence type="ECO:0000256" key="11">
    <source>
        <dbReference type="ARBA" id="ARBA00023004"/>
    </source>
</evidence>
<dbReference type="Pfam" id="PF02518">
    <property type="entry name" value="HATPase_c"/>
    <property type="match status" value="1"/>
</dbReference>
<dbReference type="OrthoDB" id="144293at2"/>
<evidence type="ECO:0000313" key="21">
    <source>
        <dbReference type="Proteomes" id="UP000070620"/>
    </source>
</evidence>
<dbReference type="SMART" id="SM00387">
    <property type="entry name" value="HATPase_c"/>
    <property type="match status" value="1"/>
</dbReference>
<dbReference type="InterPro" id="IPR003594">
    <property type="entry name" value="HATPase_dom"/>
</dbReference>
<sequence length="422" mass="45687">MTSAAERVTSVDTGREQEVRLYRVVPYGGLAVGMVLSTLAPVPGAPPAVVHLTVAVAVGCWIAWFITLHPDWLPRRRLMAVYFLGLTVFCAVLVSASPWYGFVAWVGLLHSYLVLHGRWRLVGVGVTAMLVATAQSVGPPTSPGHLVLWSVLALFNVGMAVGITRIDAANTRQHQQRKQLVEELAETNRRLAETMRENEGLHAQLLTQAREAGILDERQRMAREIHDTLAQGLAGIITQLEAAGQARERRADWQRHVDNAETLARESLTEARRSVRAVRPEPLERARLPEVLTDLVDRWSTINQVRGDVHVTGTPSPLHPEVEVTLLRTAQEALANVARHAGANRVGLTLSYMKDLVTLDVRDDGAGFDGARPGPARPDGGFGLAAMRQRVTGVGGRLEIESEPGNGTAVSASVPALPGLAA</sequence>
<keyword evidence="21" id="KW-1185">Reference proteome</keyword>